<dbReference type="GO" id="GO:0016020">
    <property type="term" value="C:membrane"/>
    <property type="evidence" value="ECO:0007669"/>
    <property type="project" value="UniProtKB-SubCell"/>
</dbReference>
<dbReference type="NCBIfam" id="TIGR00797">
    <property type="entry name" value="matE"/>
    <property type="match status" value="1"/>
</dbReference>
<dbReference type="STRING" id="106549.A0A540N4I4"/>
<reference evidence="8 9" key="1">
    <citation type="journal article" date="2019" name="G3 (Bethesda)">
        <title>Sequencing of a Wild Apple (Malus baccata) Genome Unravels the Differences Between Cultivated and Wild Apple Species Regarding Disease Resistance and Cold Tolerance.</title>
        <authorList>
            <person name="Chen X."/>
        </authorList>
    </citation>
    <scope>NUCLEOTIDE SEQUENCE [LARGE SCALE GENOMIC DNA]</scope>
    <source>
        <strain evidence="9">cv. Shandingzi</strain>
        <tissue evidence="8">Leaves</tissue>
    </source>
</reference>
<feature type="transmembrane region" description="Helical" evidence="6">
    <location>
        <begin position="292"/>
        <end position="317"/>
    </location>
</feature>
<dbReference type="Proteomes" id="UP000315295">
    <property type="component" value="Unassembled WGS sequence"/>
</dbReference>
<feature type="transmembrane region" description="Helical" evidence="6">
    <location>
        <begin position="338"/>
        <end position="359"/>
    </location>
</feature>
<feature type="transmembrane region" description="Helical" evidence="6">
    <location>
        <begin position="266"/>
        <end position="286"/>
    </location>
</feature>
<feature type="transmembrane region" description="Helical" evidence="6">
    <location>
        <begin position="379"/>
        <end position="400"/>
    </location>
</feature>
<dbReference type="InterPro" id="IPR002528">
    <property type="entry name" value="MATE_fam"/>
</dbReference>
<dbReference type="InterPro" id="IPR045069">
    <property type="entry name" value="MATE_euk"/>
</dbReference>
<dbReference type="Pfam" id="PF01554">
    <property type="entry name" value="MatE"/>
    <property type="match status" value="2"/>
</dbReference>
<feature type="transmembrane region" description="Helical" evidence="6">
    <location>
        <begin position="495"/>
        <end position="515"/>
    </location>
</feature>
<evidence type="ECO:0000256" key="4">
    <source>
        <dbReference type="ARBA" id="ARBA00022989"/>
    </source>
</evidence>
<dbReference type="GO" id="GO:1990961">
    <property type="term" value="P:xenobiotic detoxification by transmembrane export across the plasma membrane"/>
    <property type="evidence" value="ECO:0007669"/>
    <property type="project" value="InterPro"/>
</dbReference>
<evidence type="ECO:0000256" key="6">
    <source>
        <dbReference type="RuleBase" id="RU004914"/>
    </source>
</evidence>
<comment type="caution">
    <text evidence="6">Lacks conserved residue(s) required for the propagation of feature annotation.</text>
</comment>
<feature type="transmembrane region" description="Helical" evidence="6">
    <location>
        <begin position="521"/>
        <end position="542"/>
    </location>
</feature>
<comment type="similarity">
    <text evidence="2 6">Belongs to the multi antimicrobial extrusion (MATE) (TC 2.A.66.1) family.</text>
</comment>
<evidence type="ECO:0000256" key="3">
    <source>
        <dbReference type="ARBA" id="ARBA00022692"/>
    </source>
</evidence>
<feature type="region of interest" description="Disordered" evidence="7">
    <location>
        <begin position="563"/>
        <end position="586"/>
    </location>
</feature>
<feature type="transmembrane region" description="Helical" evidence="6">
    <location>
        <begin position="421"/>
        <end position="441"/>
    </location>
</feature>
<comment type="caution">
    <text evidence="8">The sequence shown here is derived from an EMBL/GenBank/DDBJ whole genome shotgun (WGS) entry which is preliminary data.</text>
</comment>
<organism evidence="8 9">
    <name type="scientific">Malus baccata</name>
    <name type="common">Siberian crab apple</name>
    <name type="synonym">Pyrus baccata</name>
    <dbReference type="NCBI Taxonomy" id="106549"/>
    <lineage>
        <taxon>Eukaryota</taxon>
        <taxon>Viridiplantae</taxon>
        <taxon>Streptophyta</taxon>
        <taxon>Embryophyta</taxon>
        <taxon>Tracheophyta</taxon>
        <taxon>Spermatophyta</taxon>
        <taxon>Magnoliopsida</taxon>
        <taxon>eudicotyledons</taxon>
        <taxon>Gunneridae</taxon>
        <taxon>Pentapetalae</taxon>
        <taxon>rosids</taxon>
        <taxon>fabids</taxon>
        <taxon>Rosales</taxon>
        <taxon>Rosaceae</taxon>
        <taxon>Amygdaloideae</taxon>
        <taxon>Maleae</taxon>
        <taxon>Malus</taxon>
    </lineage>
</organism>
<protein>
    <recommendedName>
        <fullName evidence="6">Protein DETOXIFICATION</fullName>
    </recommendedName>
    <alternativeName>
        <fullName evidence="6">Multidrug and toxic compound extrusion protein</fullName>
    </alternativeName>
</protein>
<proteinExistence type="inferred from homology"/>
<dbReference type="EMBL" id="VIEB01000113">
    <property type="protein sequence ID" value="TQE05929.1"/>
    <property type="molecule type" value="Genomic_DNA"/>
</dbReference>
<keyword evidence="9" id="KW-1185">Reference proteome</keyword>
<sequence>MCLPGTESRGIINGGGAHDLLILKHHGAGDRNEEDLTMRARGDEGGATTTTITTTTTTFIRSFLQRLPHLPSDGVLPRELPLTERADAQRFLFDASPTMPLGTCNSYNLRKIGEELRSLVKIAGPIVITSMLIYSRSLVSMLFLGRLGKTELAGGSLALGFSNITGYSLLRGLSTGMDPICSQAYGAQRWSVISQTFQKTLCLLLLVAIPISLLWLNMEPIFILLGQDPQIIRVAKRYMAFAIPELIGQAQLLPLRIFFRTQGFTTALTLAAAFSALFHLPMNYFLVTYMDFGVAGIALGLAWNTFLFNLGLVIYLARSPHALKPWHGLTILSAFQGWGPLLSLSLPSCVSVCLEWWWYELMLFFCGWLSNPQASVAAMGILLQTTGMLYIIPISLSGSLSTRVGLSLGAGQPTRAQWTTLIGLIMAFAWGISAFIFMTAFRSMWGTMFTNDPQILDLISTALPVLGLCEIGNVPQTASCGVLTATARPKLGVKINLFAFYLIGLPVAILATFTFKIGFLGLWFGLLSAQLSCVGMMVYTLLHTDWKHQTRRAEQLTQAVEVKNETEENLEKTNDEESGLLTPTEV</sequence>
<feature type="transmembrane region" description="Helical" evidence="6">
    <location>
        <begin position="201"/>
        <end position="218"/>
    </location>
</feature>
<name>A0A540N4I4_MALBA</name>
<keyword evidence="3 6" id="KW-0812">Transmembrane</keyword>
<evidence type="ECO:0000313" key="9">
    <source>
        <dbReference type="Proteomes" id="UP000315295"/>
    </source>
</evidence>
<feature type="compositionally biased region" description="Basic and acidic residues" evidence="7">
    <location>
        <begin position="563"/>
        <end position="575"/>
    </location>
</feature>
<comment type="subcellular location">
    <subcellularLocation>
        <location evidence="1">Membrane</location>
        <topology evidence="1">Multi-pass membrane protein</topology>
    </subcellularLocation>
</comment>
<dbReference type="PANTHER" id="PTHR11206">
    <property type="entry name" value="MULTIDRUG RESISTANCE PROTEIN"/>
    <property type="match status" value="1"/>
</dbReference>
<keyword evidence="5 6" id="KW-0472">Membrane</keyword>
<dbReference type="GO" id="GO:0015297">
    <property type="term" value="F:antiporter activity"/>
    <property type="evidence" value="ECO:0007669"/>
    <property type="project" value="InterPro"/>
</dbReference>
<evidence type="ECO:0000256" key="7">
    <source>
        <dbReference type="SAM" id="MobiDB-lite"/>
    </source>
</evidence>
<accession>A0A540N4I4</accession>
<dbReference type="GO" id="GO:0042910">
    <property type="term" value="F:xenobiotic transmembrane transporter activity"/>
    <property type="evidence" value="ECO:0007669"/>
    <property type="project" value="InterPro"/>
</dbReference>
<evidence type="ECO:0000313" key="8">
    <source>
        <dbReference type="EMBL" id="TQE05929.1"/>
    </source>
</evidence>
<gene>
    <name evidence="8" type="ORF">C1H46_008453</name>
</gene>
<dbReference type="AlphaFoldDB" id="A0A540N4I4"/>
<evidence type="ECO:0000256" key="1">
    <source>
        <dbReference type="ARBA" id="ARBA00004141"/>
    </source>
</evidence>
<evidence type="ECO:0000256" key="2">
    <source>
        <dbReference type="ARBA" id="ARBA00010199"/>
    </source>
</evidence>
<dbReference type="CDD" id="cd13132">
    <property type="entry name" value="MATE_eukaryotic"/>
    <property type="match status" value="1"/>
</dbReference>
<evidence type="ECO:0000256" key="5">
    <source>
        <dbReference type="ARBA" id="ARBA00023136"/>
    </source>
</evidence>
<keyword evidence="4 6" id="KW-1133">Transmembrane helix</keyword>